<feature type="transmembrane region" description="Helical" evidence="6">
    <location>
        <begin position="477"/>
        <end position="494"/>
    </location>
</feature>
<dbReference type="RefSeq" id="WP_125129539.1">
    <property type="nucleotide sequence ID" value="NZ_RHJS01000002.1"/>
</dbReference>
<dbReference type="Proteomes" id="UP000274920">
    <property type="component" value="Unassembled WGS sequence"/>
</dbReference>
<reference evidence="8" key="1">
    <citation type="submission" date="2018-10" db="EMBL/GenBank/DDBJ databases">
        <title>Schaedlerella arabinophila gen. nov. sp. nov., isolated from the mouse intestinal tract and comparative analysis with the genome of the closely related altered Schaedler flora strain ASF502.</title>
        <authorList>
            <person name="Miyake S."/>
            <person name="Soh M."/>
            <person name="Seedorf H."/>
        </authorList>
    </citation>
    <scope>NUCLEOTIDE SEQUENCE [LARGE SCALE GENOMIC DNA]</scope>
    <source>
        <strain evidence="8">DSM 106076</strain>
    </source>
</reference>
<organism evidence="8 9">
    <name type="scientific">Schaedlerella arabinosiphila</name>
    <dbReference type="NCBI Taxonomy" id="2044587"/>
    <lineage>
        <taxon>Bacteria</taxon>
        <taxon>Bacillati</taxon>
        <taxon>Bacillota</taxon>
        <taxon>Clostridia</taxon>
        <taxon>Lachnospirales</taxon>
        <taxon>Lachnospiraceae</taxon>
        <taxon>Schaedlerella</taxon>
    </lineage>
</organism>
<feature type="transmembrane region" description="Helical" evidence="6">
    <location>
        <begin position="333"/>
        <end position="353"/>
    </location>
</feature>
<evidence type="ECO:0000259" key="7">
    <source>
        <dbReference type="Pfam" id="PF03553"/>
    </source>
</evidence>
<feature type="transmembrane region" description="Helical" evidence="6">
    <location>
        <begin position="453"/>
        <end position="470"/>
    </location>
</feature>
<evidence type="ECO:0000256" key="4">
    <source>
        <dbReference type="ARBA" id="ARBA00022989"/>
    </source>
</evidence>
<feature type="transmembrane region" description="Helical" evidence="6">
    <location>
        <begin position="291"/>
        <end position="313"/>
    </location>
</feature>
<comment type="subcellular location">
    <subcellularLocation>
        <location evidence="1">Cell membrane</location>
        <topology evidence="1">Multi-pass membrane protein</topology>
    </subcellularLocation>
</comment>
<evidence type="ECO:0000313" key="9">
    <source>
        <dbReference type="Proteomes" id="UP000274920"/>
    </source>
</evidence>
<keyword evidence="2" id="KW-1003">Cell membrane</keyword>
<comment type="caution">
    <text evidence="8">The sequence shown here is derived from an EMBL/GenBank/DDBJ whole genome shotgun (WGS) entry which is preliminary data.</text>
</comment>
<protein>
    <submittedName>
        <fullName evidence="8">Na+/H+ antiporter NhaC family protein</fullName>
    </submittedName>
</protein>
<feature type="transmembrane region" description="Helical" evidence="6">
    <location>
        <begin position="63"/>
        <end position="82"/>
    </location>
</feature>
<keyword evidence="5 6" id="KW-0472">Membrane</keyword>
<sequence length="511" mass="54958">MDYGFLSMLPPIVAVVMAIKSKNVIMSLFCGGFVGTLIFSGGNPFSATKSIIGDYFFVQLTDSYNAGVIVLVIFIGGFIKLMEKSGGAQAFSKSVYKFVNTKLKAQLCAWLGGILIFFSDLGTPLLVGPVFRPLFDKLKISREKLAWILDSTSSPVAILIPFIGWGVYIMGLIQAEFDNLNVSQSDYTTFVEAIPFQVYAILAIVMIPLVAFTKKDFSQMKKAETEAASQEYSFENDMQGQTGKDGQVYGTSNAKPVMVIVPIIVVFATLFITLAPLGFPFKKVDGNEFRVALTMGYFYGALVLMAFIGIFKVKTFRDTFKIYVDGMKGMTDVAVTLVLAWSLGSMISALGTAEFIVNGLKSMNFSAGLVPAAIFIFGAFVSFSTGSSWGTFAIMMPLAIPMAHAFGIPYAIAVGAVLSGGLFGDHCSPISDTTILSSTGAECNLIDHVKTQLPYACVNGVITFAAFIFAGFTRSPLAAALAVVILLAVMMVWGKTGEQQREEASESDISS</sequence>
<feature type="transmembrane region" description="Helical" evidence="6">
    <location>
        <begin position="257"/>
        <end position="279"/>
    </location>
</feature>
<evidence type="ECO:0000256" key="3">
    <source>
        <dbReference type="ARBA" id="ARBA00022692"/>
    </source>
</evidence>
<accession>A0A3R8JT90</accession>
<gene>
    <name evidence="8" type="ORF">EBB54_26040</name>
</gene>
<feature type="transmembrane region" description="Helical" evidence="6">
    <location>
        <begin position="398"/>
        <end position="423"/>
    </location>
</feature>
<evidence type="ECO:0000256" key="1">
    <source>
        <dbReference type="ARBA" id="ARBA00004651"/>
    </source>
</evidence>
<feature type="transmembrane region" description="Helical" evidence="6">
    <location>
        <begin position="156"/>
        <end position="173"/>
    </location>
</feature>
<name>A0A3R8JT90_9FIRM</name>
<keyword evidence="3 6" id="KW-0812">Transmembrane</keyword>
<dbReference type="Pfam" id="PF03553">
    <property type="entry name" value="Na_H_antiporter"/>
    <property type="match status" value="1"/>
</dbReference>
<dbReference type="PANTHER" id="PTHR43478:SF1">
    <property type="entry name" value="NA+_H+ ANTIPORTER NHAC-LIKE C-TERMINAL DOMAIN-CONTAINING PROTEIN"/>
    <property type="match status" value="1"/>
</dbReference>
<feature type="transmembrane region" description="Helical" evidence="6">
    <location>
        <begin position="193"/>
        <end position="212"/>
    </location>
</feature>
<dbReference type="GO" id="GO:0005886">
    <property type="term" value="C:plasma membrane"/>
    <property type="evidence" value="ECO:0007669"/>
    <property type="project" value="UniProtKB-SubCell"/>
</dbReference>
<feature type="transmembrane region" description="Helical" evidence="6">
    <location>
        <begin position="109"/>
        <end position="135"/>
    </location>
</feature>
<feature type="transmembrane region" description="Helical" evidence="6">
    <location>
        <begin position="24"/>
        <end position="42"/>
    </location>
</feature>
<keyword evidence="4 6" id="KW-1133">Transmembrane helix</keyword>
<evidence type="ECO:0000256" key="5">
    <source>
        <dbReference type="ARBA" id="ARBA00023136"/>
    </source>
</evidence>
<dbReference type="AlphaFoldDB" id="A0A3R8JT90"/>
<dbReference type="EMBL" id="RHJS01000002">
    <property type="protein sequence ID" value="RRK34408.1"/>
    <property type="molecule type" value="Genomic_DNA"/>
</dbReference>
<keyword evidence="9" id="KW-1185">Reference proteome</keyword>
<dbReference type="InterPro" id="IPR018461">
    <property type="entry name" value="Na/H_Antiport_NhaC-like_C"/>
</dbReference>
<dbReference type="PANTHER" id="PTHR43478">
    <property type="entry name" value="NA+/H+ ANTIPORTER-RELATED"/>
    <property type="match status" value="1"/>
</dbReference>
<proteinExistence type="predicted"/>
<feature type="domain" description="Na+/H+ antiporter NhaC-like C-terminal" evidence="7">
    <location>
        <begin position="156"/>
        <end position="472"/>
    </location>
</feature>
<evidence type="ECO:0000256" key="2">
    <source>
        <dbReference type="ARBA" id="ARBA00022475"/>
    </source>
</evidence>
<evidence type="ECO:0000313" key="8">
    <source>
        <dbReference type="EMBL" id="RRK34408.1"/>
    </source>
</evidence>
<feature type="transmembrane region" description="Helical" evidence="6">
    <location>
        <begin position="365"/>
        <end position="386"/>
    </location>
</feature>
<evidence type="ECO:0000256" key="6">
    <source>
        <dbReference type="SAM" id="Phobius"/>
    </source>
</evidence>